<feature type="transmembrane region" description="Helical" evidence="1">
    <location>
        <begin position="139"/>
        <end position="156"/>
    </location>
</feature>
<feature type="transmembrane region" description="Helical" evidence="1">
    <location>
        <begin position="290"/>
        <end position="313"/>
    </location>
</feature>
<evidence type="ECO:0000256" key="1">
    <source>
        <dbReference type="SAM" id="Phobius"/>
    </source>
</evidence>
<dbReference type="Proteomes" id="UP000006512">
    <property type="component" value="Unassembled WGS sequence"/>
</dbReference>
<feature type="transmembrane region" description="Helical" evidence="1">
    <location>
        <begin position="71"/>
        <end position="89"/>
    </location>
</feature>
<keyword evidence="1" id="KW-0472">Membrane</keyword>
<feature type="transmembrane region" description="Helical" evidence="1">
    <location>
        <begin position="110"/>
        <end position="127"/>
    </location>
</feature>
<dbReference type="PANTHER" id="PTHR31061">
    <property type="entry name" value="LD22376P"/>
    <property type="match status" value="1"/>
</dbReference>
<gene>
    <name evidence="3" type="ORF">ABI_45670</name>
</gene>
<name>F4QTS0_9CAUL</name>
<dbReference type="eggNOG" id="COG4299">
    <property type="taxonomic scope" value="Bacteria"/>
</dbReference>
<reference evidence="4" key="1">
    <citation type="submission" date="2011-03" db="EMBL/GenBank/DDBJ databases">
        <title>Draft genome sequence of Brevundimonas diminuta.</title>
        <authorList>
            <person name="Brown P.J.B."/>
            <person name="Buechlein A."/>
            <person name="Hemmerich C."/>
            <person name="Brun Y.V."/>
        </authorList>
    </citation>
    <scope>NUCLEOTIDE SEQUENCE [LARGE SCALE GENOMIC DNA]</scope>
    <source>
        <strain evidence="4">C19</strain>
    </source>
</reference>
<keyword evidence="1" id="KW-1133">Transmembrane helix</keyword>
<feature type="transmembrane region" description="Helical" evidence="1">
    <location>
        <begin position="168"/>
        <end position="187"/>
    </location>
</feature>
<dbReference type="STRING" id="715226.ABI_45670"/>
<keyword evidence="4" id="KW-1185">Reference proteome</keyword>
<feature type="transmembrane region" description="Helical" evidence="1">
    <location>
        <begin position="262"/>
        <end position="284"/>
    </location>
</feature>
<dbReference type="Pfam" id="PF07786">
    <property type="entry name" value="HGSNAT_cat"/>
    <property type="match status" value="1"/>
</dbReference>
<protein>
    <recommendedName>
        <fullName evidence="2">Heparan-alpha-glucosaminide N-acetyltransferase catalytic domain-containing protein</fullName>
    </recommendedName>
</protein>
<feature type="transmembrane region" description="Helical" evidence="1">
    <location>
        <begin position="368"/>
        <end position="391"/>
    </location>
</feature>
<evidence type="ECO:0000313" key="3">
    <source>
        <dbReference type="EMBL" id="EGF89220.1"/>
    </source>
</evidence>
<evidence type="ECO:0000259" key="2">
    <source>
        <dbReference type="Pfam" id="PF07786"/>
    </source>
</evidence>
<dbReference type="RefSeq" id="WP_006275341.1">
    <property type="nucleotide sequence ID" value="NZ_GL883081.1"/>
</dbReference>
<dbReference type="HOGENOM" id="CLU_029171_4_0_5"/>
<accession>F4QTS0</accession>
<dbReference type="OrthoDB" id="9788724at2"/>
<organism evidence="3 4">
    <name type="scientific">Asticcacaulis biprosthecium C19</name>
    <dbReference type="NCBI Taxonomy" id="715226"/>
    <lineage>
        <taxon>Bacteria</taxon>
        <taxon>Pseudomonadati</taxon>
        <taxon>Pseudomonadota</taxon>
        <taxon>Alphaproteobacteria</taxon>
        <taxon>Caulobacterales</taxon>
        <taxon>Caulobacteraceae</taxon>
        <taxon>Asticcacaulis</taxon>
    </lineage>
</organism>
<dbReference type="EMBL" id="GL883081">
    <property type="protein sequence ID" value="EGF89220.1"/>
    <property type="molecule type" value="Genomic_DNA"/>
</dbReference>
<feature type="transmembrane region" description="Helical" evidence="1">
    <location>
        <begin position="234"/>
        <end position="255"/>
    </location>
</feature>
<sequence length="398" mass="43763">MAEVIAFKKREKPKEEEPAPPKPASVRFEALDILRGLFIIGMLLANNAGDWSHIYTPLDHAEWHGFTLTDMVFPGFMTCVGLSMTLSLGRRQKTLNSQAGGKAALLVHSLRRAAILVGIGLFLNLLPQFDFEHWRLPGVLQRIGICYAIASGLVVLHSHQNQQGGLILHSRALALWGVGFLVAYTLLLKYVPVPDGAGANQWDAIHSWPAWVDMQVLGVNHVWSGAKTYDPEGLLSSVPATSNILFGILMGLYINTRTPRNAWGGVAIIGVLLMLLALVLDSYVPIIKKLWTPSFVLLSCGFAFTVLAVLMVVMDRLGFKRWAVPIKLFGTNAILVYVFAWLLSIALGMTGGTGAATTWILAQVGDPYLMSFLYAFGALVICGLFLVPFYIKRWFLKI</sequence>
<evidence type="ECO:0000313" key="4">
    <source>
        <dbReference type="Proteomes" id="UP000006512"/>
    </source>
</evidence>
<dbReference type="AlphaFoldDB" id="F4QTS0"/>
<dbReference type="InterPro" id="IPR012429">
    <property type="entry name" value="HGSNAT_cat"/>
</dbReference>
<feature type="transmembrane region" description="Helical" evidence="1">
    <location>
        <begin position="334"/>
        <end position="362"/>
    </location>
</feature>
<keyword evidence="1" id="KW-0812">Transmembrane</keyword>
<dbReference type="PANTHER" id="PTHR31061:SF24">
    <property type="entry name" value="LD22376P"/>
    <property type="match status" value="1"/>
</dbReference>
<feature type="domain" description="Heparan-alpha-glucosaminide N-acetyltransferase catalytic" evidence="2">
    <location>
        <begin position="27"/>
        <end position="160"/>
    </location>
</feature>
<proteinExistence type="predicted"/>
<feature type="transmembrane region" description="Helical" evidence="1">
    <location>
        <begin position="33"/>
        <end position="51"/>
    </location>
</feature>